<accession>A0A117L192</accession>
<gene>
    <name evidence="2" type="ORF">XD54_1305</name>
</gene>
<evidence type="ECO:0000313" key="2">
    <source>
        <dbReference type="EMBL" id="KUK17425.1"/>
    </source>
</evidence>
<dbReference type="EMBL" id="LGFD01000024">
    <property type="protein sequence ID" value="KUK17425.1"/>
    <property type="molecule type" value="Genomic_DNA"/>
</dbReference>
<organism evidence="2 3">
    <name type="scientific">Thermococcus sibiricus</name>
    <dbReference type="NCBI Taxonomy" id="172049"/>
    <lineage>
        <taxon>Archaea</taxon>
        <taxon>Methanobacteriati</taxon>
        <taxon>Methanobacteriota</taxon>
        <taxon>Thermococci</taxon>
        <taxon>Thermococcales</taxon>
        <taxon>Thermococcaceae</taxon>
        <taxon>Thermococcus</taxon>
    </lineage>
</organism>
<keyword evidence="1" id="KW-0812">Transmembrane</keyword>
<comment type="caution">
    <text evidence="2">The sequence shown here is derived from an EMBL/GenBank/DDBJ whole genome shotgun (WGS) entry which is preliminary data.</text>
</comment>
<reference evidence="3" key="1">
    <citation type="journal article" date="2015" name="MBio">
        <title>Genome-Resolved Metagenomic Analysis Reveals Roles for Candidate Phyla and Other Microbial Community Members in Biogeochemical Transformations in Oil Reservoirs.</title>
        <authorList>
            <person name="Hu P."/>
            <person name="Tom L."/>
            <person name="Singh A."/>
            <person name="Thomas B.C."/>
            <person name="Baker B.J."/>
            <person name="Piceno Y.M."/>
            <person name="Andersen G.L."/>
            <person name="Banfield J.F."/>
        </authorList>
    </citation>
    <scope>NUCLEOTIDE SEQUENCE [LARGE SCALE GENOMIC DNA]</scope>
</reference>
<evidence type="ECO:0000256" key="1">
    <source>
        <dbReference type="SAM" id="Phobius"/>
    </source>
</evidence>
<proteinExistence type="predicted"/>
<protein>
    <submittedName>
        <fullName evidence="2">Uncharacterized protein</fullName>
    </submittedName>
</protein>
<keyword evidence="1" id="KW-1133">Transmembrane helix</keyword>
<evidence type="ECO:0000313" key="3">
    <source>
        <dbReference type="Proteomes" id="UP000053911"/>
    </source>
</evidence>
<keyword evidence="1" id="KW-0472">Membrane</keyword>
<sequence length="61" mass="6810">MHGGSEVTIRKLLLGIILILILNGIFFSRALVLETKIEDVPGFTEPDFKGCPVKVEVKEER</sequence>
<feature type="transmembrane region" description="Helical" evidence="1">
    <location>
        <begin position="12"/>
        <end position="32"/>
    </location>
</feature>
<dbReference type="Proteomes" id="UP000053911">
    <property type="component" value="Unassembled WGS sequence"/>
</dbReference>
<dbReference type="PATRIC" id="fig|172049.5.peg.139"/>
<dbReference type="AlphaFoldDB" id="A0A117L192"/>
<name>A0A117L192_9EURY</name>